<organism evidence="2 3">
    <name type="scientific">Rubidibacter lacunae KORDI 51-2</name>
    <dbReference type="NCBI Taxonomy" id="582515"/>
    <lineage>
        <taxon>Bacteria</taxon>
        <taxon>Bacillati</taxon>
        <taxon>Cyanobacteriota</taxon>
        <taxon>Cyanophyceae</taxon>
        <taxon>Oscillatoriophycideae</taxon>
        <taxon>Chroococcales</taxon>
        <taxon>Aphanothecaceae</taxon>
        <taxon>Rubidibacter</taxon>
    </lineage>
</organism>
<dbReference type="AlphaFoldDB" id="U5DLI4"/>
<feature type="chain" id="PRO_5004659269" evidence="1">
    <location>
        <begin position="24"/>
        <end position="119"/>
    </location>
</feature>
<proteinExistence type="predicted"/>
<sequence length="119" mass="13010">MKKLLLGIATLGLGVAVPKPAIAAPIQCYIDNDGSYQVCDLQTQGPSQFMLTWPDGERTAIVENQTQSGSWVEVRHINVQGQSYGGGVRYPKTHFEQGEWLCYHELPGGQGSIDFCLTP</sequence>
<reference evidence="2 3" key="1">
    <citation type="submission" date="2013-05" db="EMBL/GenBank/DDBJ databases">
        <title>Draft genome sequence of Rubidibacter lacunae KORDI 51-2.</title>
        <authorList>
            <person name="Choi D.H."/>
            <person name="Noh J.H."/>
            <person name="Kwon K.-K."/>
            <person name="Lee J.-H."/>
            <person name="Ryu J.-Y."/>
        </authorList>
    </citation>
    <scope>NUCLEOTIDE SEQUENCE [LARGE SCALE GENOMIC DNA]</scope>
    <source>
        <strain evidence="2 3">KORDI 51-2</strain>
    </source>
</reference>
<gene>
    <name evidence="2" type="ORF">KR51_00008510</name>
</gene>
<evidence type="ECO:0000313" key="3">
    <source>
        <dbReference type="Proteomes" id="UP000016960"/>
    </source>
</evidence>
<comment type="caution">
    <text evidence="2">The sequence shown here is derived from an EMBL/GenBank/DDBJ whole genome shotgun (WGS) entry which is preliminary data.</text>
</comment>
<accession>U5DLI4</accession>
<evidence type="ECO:0000256" key="1">
    <source>
        <dbReference type="SAM" id="SignalP"/>
    </source>
</evidence>
<keyword evidence="1" id="KW-0732">Signal</keyword>
<dbReference type="RefSeq" id="WP_022604991.1">
    <property type="nucleotide sequence ID" value="NZ_ASSJ01000017.1"/>
</dbReference>
<dbReference type="EMBL" id="ASSJ01000017">
    <property type="protein sequence ID" value="ERN42531.1"/>
    <property type="molecule type" value="Genomic_DNA"/>
</dbReference>
<protein>
    <submittedName>
        <fullName evidence="2">Uncharacterized protein</fullName>
    </submittedName>
</protein>
<dbReference type="Proteomes" id="UP000016960">
    <property type="component" value="Unassembled WGS sequence"/>
</dbReference>
<dbReference type="InParanoid" id="U5DLI4"/>
<evidence type="ECO:0000313" key="2">
    <source>
        <dbReference type="EMBL" id="ERN42531.1"/>
    </source>
</evidence>
<feature type="signal peptide" evidence="1">
    <location>
        <begin position="1"/>
        <end position="23"/>
    </location>
</feature>
<keyword evidence="3" id="KW-1185">Reference proteome</keyword>
<name>U5DLI4_9CHRO</name>